<dbReference type="RefSeq" id="WP_339098168.1">
    <property type="nucleotide sequence ID" value="NZ_CP149784.1"/>
</dbReference>
<dbReference type="InterPro" id="IPR001130">
    <property type="entry name" value="TatD-like"/>
</dbReference>
<accession>A0AAU6Q7S0</accession>
<feature type="binding site" evidence="4">
    <location>
        <position position="193"/>
    </location>
    <ligand>
        <name>a divalent metal cation</name>
        <dbReference type="ChEBI" id="CHEBI:60240"/>
        <label>1</label>
    </ligand>
</feature>
<evidence type="ECO:0000313" key="5">
    <source>
        <dbReference type="EMBL" id="WYF46682.1"/>
    </source>
</evidence>
<keyword evidence="2 4" id="KW-0479">Metal-binding</keyword>
<dbReference type="Pfam" id="PF01026">
    <property type="entry name" value="TatD_DNase"/>
    <property type="match status" value="1"/>
</dbReference>
<feature type="binding site" evidence="4">
    <location>
        <position position="145"/>
    </location>
    <ligand>
        <name>a divalent metal cation</name>
        <dbReference type="ChEBI" id="CHEBI:60240"/>
        <label>2</label>
    </ligand>
</feature>
<dbReference type="InterPro" id="IPR032466">
    <property type="entry name" value="Metal_Hydrolase"/>
</dbReference>
<organism evidence="5">
    <name type="scientific">Deinococcus sp. VB142</name>
    <dbReference type="NCBI Taxonomy" id="3112952"/>
    <lineage>
        <taxon>Bacteria</taxon>
        <taxon>Thermotogati</taxon>
        <taxon>Deinococcota</taxon>
        <taxon>Deinococci</taxon>
        <taxon>Deinococcales</taxon>
        <taxon>Deinococcaceae</taxon>
        <taxon>Deinococcus</taxon>
    </lineage>
</organism>
<dbReference type="EMBL" id="CP149784">
    <property type="protein sequence ID" value="WYF46682.1"/>
    <property type="molecule type" value="Genomic_DNA"/>
</dbReference>
<sequence>MIDVHCHIDLYSEPEQQLASSQRQGHTIIAVTNLPSHWKVGQPYFHGLKRIRQAVGFHPLLVHQHTSRERHLFQEIVQQCSYIGEVGLDNSSEGRESFQKQVQSFEFVLRTIENQPKFLSIHSRSADKETLRLLKEFRRKQAVFHWYTGSLSVAEEILEQDHFFSINPAMIRGRKGQDLLKILPRTSVLTETDGPHISHGGTAIKPGEVSSVYDYLADLWESSESEVFFQVQQNLTTILSKLKQSS</sequence>
<geneLocation type="plasmid" evidence="5">
    <name>p1</name>
</geneLocation>
<protein>
    <submittedName>
        <fullName evidence="5">TatD family hydrolase</fullName>
    </submittedName>
</protein>
<dbReference type="Gene3D" id="3.20.20.140">
    <property type="entry name" value="Metal-dependent hydrolases"/>
    <property type="match status" value="1"/>
</dbReference>
<evidence type="ECO:0000256" key="2">
    <source>
        <dbReference type="ARBA" id="ARBA00022723"/>
    </source>
</evidence>
<dbReference type="SUPFAM" id="SSF51556">
    <property type="entry name" value="Metallo-dependent hydrolases"/>
    <property type="match status" value="1"/>
</dbReference>
<dbReference type="PIRSF" id="PIRSF005902">
    <property type="entry name" value="DNase_TatD"/>
    <property type="match status" value="1"/>
</dbReference>
<feature type="binding site" evidence="4">
    <location>
        <position position="122"/>
    </location>
    <ligand>
        <name>a divalent metal cation</name>
        <dbReference type="ChEBI" id="CHEBI:60240"/>
        <label>2</label>
    </ligand>
</feature>
<dbReference type="AlphaFoldDB" id="A0AAU6Q7S0"/>
<keyword evidence="3 5" id="KW-0378">Hydrolase</keyword>
<keyword evidence="5" id="KW-0614">Plasmid</keyword>
<feature type="binding site" evidence="4">
    <location>
        <position position="7"/>
    </location>
    <ligand>
        <name>a divalent metal cation</name>
        <dbReference type="ChEBI" id="CHEBI:60240"/>
        <label>1</label>
    </ligand>
</feature>
<dbReference type="GO" id="GO:0046872">
    <property type="term" value="F:metal ion binding"/>
    <property type="evidence" value="ECO:0007669"/>
    <property type="project" value="UniProtKB-KW"/>
</dbReference>
<gene>
    <name evidence="5" type="ORF">WDJ50_17735</name>
</gene>
<evidence type="ECO:0000256" key="1">
    <source>
        <dbReference type="ARBA" id="ARBA00009275"/>
    </source>
</evidence>
<evidence type="ECO:0000256" key="4">
    <source>
        <dbReference type="PIRSR" id="PIRSR005902-1"/>
    </source>
</evidence>
<feature type="binding site" evidence="4">
    <location>
        <position position="85"/>
    </location>
    <ligand>
        <name>a divalent metal cation</name>
        <dbReference type="ChEBI" id="CHEBI:60240"/>
        <label>1</label>
    </ligand>
</feature>
<comment type="similarity">
    <text evidence="1">Belongs to the metallo-dependent hydrolases superfamily. TatD-type hydrolase family.</text>
</comment>
<proteinExistence type="inferred from homology"/>
<evidence type="ECO:0000256" key="3">
    <source>
        <dbReference type="ARBA" id="ARBA00022801"/>
    </source>
</evidence>
<dbReference type="PANTHER" id="PTHR46317:SF1">
    <property type="entry name" value="HYDROLASE, TATD FAMILY"/>
    <property type="match status" value="1"/>
</dbReference>
<feature type="binding site" evidence="4">
    <location>
        <position position="5"/>
    </location>
    <ligand>
        <name>a divalent metal cation</name>
        <dbReference type="ChEBI" id="CHEBI:60240"/>
        <label>1</label>
    </ligand>
</feature>
<dbReference type="GO" id="GO:0016788">
    <property type="term" value="F:hydrolase activity, acting on ester bonds"/>
    <property type="evidence" value="ECO:0007669"/>
    <property type="project" value="InterPro"/>
</dbReference>
<name>A0AAU6Q7S0_9DEIO</name>
<dbReference type="PANTHER" id="PTHR46317">
    <property type="entry name" value="HYDROLASE OF PHP SUPERFAMILY-RELATED PROTEIN"/>
    <property type="match status" value="1"/>
</dbReference>
<reference evidence="5" key="1">
    <citation type="submission" date="2024-03" db="EMBL/GenBank/DDBJ databases">
        <title>Deinococcus weizhi sp. nov., isolated from human skin.</title>
        <authorList>
            <person name="Wei Z."/>
            <person name="Tian F."/>
            <person name="Yang C."/>
            <person name="Xin L.T."/>
            <person name="Wen Z.J."/>
            <person name="Lan K.C."/>
            <person name="Yu L."/>
            <person name="Zhe W."/>
            <person name="Dan F.D."/>
            <person name="Jun W."/>
            <person name="Rui Z."/>
            <person name="Yong X.J."/>
            <person name="Ting Y."/>
            <person name="Wei X."/>
            <person name="Xu Z.G."/>
            <person name="Xin Z."/>
            <person name="Dong F.G."/>
            <person name="Ni X.M."/>
            <person name="Zheng M.G."/>
            <person name="Chun Y."/>
            <person name="Qian W.X."/>
        </authorList>
    </citation>
    <scope>NUCLEOTIDE SEQUENCE</scope>
    <source>
        <strain evidence="5">VB142</strain>
        <plasmid evidence="5">p1</plasmid>
    </source>
</reference>